<keyword evidence="2" id="KW-0175">Coiled coil</keyword>
<sequence length="609" mass="71999">MIQKLNLQLECLIDDHKDKIVMICYNQNCTEFRLNCFKCLKKGRIHLDHIDDVEKFKTLIEFIKNKNQACDNLINHLSTYIESMNQSFTQLKCGIRQKYSLQNEQLVNLTSQQLNDYLNSTVNLIEYKQSITAIISDYTKKITHQFNILYEQLKLSSFNYYMINDNDNQQLLKEQQSNFEQNNTLPQLLSPGIQNQQFSNQDIDEVSSLIKVNLNDQVKKEKLSHNQELDKLSNNYSQLNQNQENEKILLKETINTKDQQIQYENSEIQNLSTQTETQQSILQPSSSSITNQFIYEKINNHSIKQDNYCYAIAINIDCSIIIVGCKKEIIVYQLKQDKLEQTQNLKEHQGDVNALNFMKKSNQFISGSDDNNIFLWSMNQSNKWILLQKLIGHNDWIFCQILNDNEDLIISGGQDKTIKFWTQKQNKWLCQQTITDHTGYVWTLSINQQQNEVISGGNDQQILIIEQSQKDSKWIVIQKIKVESYGYRITFINSNTFTFQPRQMEQMYVYEMNNTKKQYIKTKDVLVKGGMDDYWFFPQQYIKSKRLLVNRNGKYLNLIRIKENGEFITEQLIEFGNSFFFGCMSQDGKYLITWEESEKKIQIRKYYER</sequence>
<dbReference type="PANTHER" id="PTHR19920:SF0">
    <property type="entry name" value="CYTOSOLIC IRON-SULFUR PROTEIN ASSEMBLY PROTEIN CIAO1-RELATED"/>
    <property type="match status" value="1"/>
</dbReference>
<reference evidence="3" key="1">
    <citation type="submission" date="2021-01" db="EMBL/GenBank/DDBJ databases">
        <authorList>
            <consortium name="Genoscope - CEA"/>
            <person name="William W."/>
        </authorList>
    </citation>
    <scope>NUCLEOTIDE SEQUENCE</scope>
</reference>
<keyword evidence="4" id="KW-1185">Reference proteome</keyword>
<dbReference type="Proteomes" id="UP000688137">
    <property type="component" value="Unassembled WGS sequence"/>
</dbReference>
<dbReference type="InterPro" id="IPR001680">
    <property type="entry name" value="WD40_rpt"/>
</dbReference>
<evidence type="ECO:0008006" key="5">
    <source>
        <dbReference type="Google" id="ProtNLM"/>
    </source>
</evidence>
<organism evidence="3 4">
    <name type="scientific">Paramecium primaurelia</name>
    <dbReference type="NCBI Taxonomy" id="5886"/>
    <lineage>
        <taxon>Eukaryota</taxon>
        <taxon>Sar</taxon>
        <taxon>Alveolata</taxon>
        <taxon>Ciliophora</taxon>
        <taxon>Intramacronucleata</taxon>
        <taxon>Oligohymenophorea</taxon>
        <taxon>Peniculida</taxon>
        <taxon>Parameciidae</taxon>
        <taxon>Paramecium</taxon>
    </lineage>
</organism>
<feature type="repeat" description="WD" evidence="1">
    <location>
        <begin position="390"/>
        <end position="421"/>
    </location>
</feature>
<dbReference type="PROSITE" id="PS50294">
    <property type="entry name" value="WD_REPEATS_REGION"/>
    <property type="match status" value="2"/>
</dbReference>
<dbReference type="Pfam" id="PF00400">
    <property type="entry name" value="WD40"/>
    <property type="match status" value="3"/>
</dbReference>
<proteinExistence type="predicted"/>
<accession>A0A8S1N6B4</accession>
<protein>
    <recommendedName>
        <fullName evidence="5">WD40-repeat-containing domain</fullName>
    </recommendedName>
</protein>
<dbReference type="PROSITE" id="PS50082">
    <property type="entry name" value="WD_REPEATS_2"/>
    <property type="match status" value="2"/>
</dbReference>
<dbReference type="SMART" id="SM00320">
    <property type="entry name" value="WD40"/>
    <property type="match status" value="3"/>
</dbReference>
<dbReference type="AlphaFoldDB" id="A0A8S1N6B4"/>
<feature type="coiled-coil region" evidence="2">
    <location>
        <begin position="215"/>
        <end position="260"/>
    </location>
</feature>
<keyword evidence="1" id="KW-0853">WD repeat</keyword>
<evidence type="ECO:0000313" key="3">
    <source>
        <dbReference type="EMBL" id="CAD8085133.1"/>
    </source>
</evidence>
<gene>
    <name evidence="3" type="ORF">PPRIM_AZ9-3.1.T0730178</name>
</gene>
<dbReference type="PANTHER" id="PTHR19920">
    <property type="entry name" value="WD40 PROTEIN CIAO1"/>
    <property type="match status" value="1"/>
</dbReference>
<evidence type="ECO:0000256" key="2">
    <source>
        <dbReference type="SAM" id="Coils"/>
    </source>
</evidence>
<evidence type="ECO:0000313" key="4">
    <source>
        <dbReference type="Proteomes" id="UP000688137"/>
    </source>
</evidence>
<evidence type="ECO:0000256" key="1">
    <source>
        <dbReference type="PROSITE-ProRule" id="PRU00221"/>
    </source>
</evidence>
<name>A0A8S1N6B4_PARPR</name>
<dbReference type="GO" id="GO:0097361">
    <property type="term" value="C:cytosolic [4Fe-4S] assembly targeting complex"/>
    <property type="evidence" value="ECO:0007669"/>
    <property type="project" value="TreeGrafter"/>
</dbReference>
<dbReference type="EMBL" id="CAJJDM010000076">
    <property type="protein sequence ID" value="CAD8085133.1"/>
    <property type="molecule type" value="Genomic_DNA"/>
</dbReference>
<feature type="repeat" description="WD" evidence="1">
    <location>
        <begin position="345"/>
        <end position="379"/>
    </location>
</feature>
<dbReference type="GO" id="GO:0016226">
    <property type="term" value="P:iron-sulfur cluster assembly"/>
    <property type="evidence" value="ECO:0007669"/>
    <property type="project" value="TreeGrafter"/>
</dbReference>
<comment type="caution">
    <text evidence="3">The sequence shown here is derived from an EMBL/GenBank/DDBJ whole genome shotgun (WGS) entry which is preliminary data.</text>
</comment>